<keyword evidence="3" id="KW-1133">Transmembrane helix</keyword>
<evidence type="ECO:0000259" key="4">
    <source>
        <dbReference type="PROSITE" id="PS50850"/>
    </source>
</evidence>
<dbReference type="CDD" id="cd17325">
    <property type="entry name" value="MFS_MdtG_SLC18_like"/>
    <property type="match status" value="1"/>
</dbReference>
<keyword evidence="3" id="KW-0812">Transmembrane</keyword>
<feature type="transmembrane region" description="Helical" evidence="3">
    <location>
        <begin position="79"/>
        <end position="112"/>
    </location>
</feature>
<dbReference type="EMBL" id="OZ022411">
    <property type="protein sequence ID" value="CAK9441509.1"/>
    <property type="molecule type" value="Genomic_DNA"/>
</dbReference>
<dbReference type="RefSeq" id="XP_066832315.1">
    <property type="nucleotide sequence ID" value="XM_066975702.1"/>
</dbReference>
<feature type="transmembrane region" description="Helical" evidence="3">
    <location>
        <begin position="329"/>
        <end position="351"/>
    </location>
</feature>
<dbReference type="InterPro" id="IPR036259">
    <property type="entry name" value="MFS_trans_sf"/>
</dbReference>
<dbReference type="PANTHER" id="PTHR23520:SF2">
    <property type="entry name" value="ABR173CP"/>
    <property type="match status" value="1"/>
</dbReference>
<dbReference type="PANTHER" id="PTHR23520">
    <property type="entry name" value="TRANSPORTER, PUTATIVE (AFU_ORTHOLOGUE AFUA_3G04000)-RELATED"/>
    <property type="match status" value="1"/>
</dbReference>
<dbReference type="PROSITE" id="PS50850">
    <property type="entry name" value="MFS"/>
    <property type="match status" value="1"/>
</dbReference>
<accession>A0ABP0ZSP4</accession>
<dbReference type="Pfam" id="PF07690">
    <property type="entry name" value="MFS_1"/>
    <property type="match status" value="2"/>
</dbReference>
<evidence type="ECO:0000313" key="5">
    <source>
        <dbReference type="EMBL" id="CAK9441509.1"/>
    </source>
</evidence>
<evidence type="ECO:0000256" key="3">
    <source>
        <dbReference type="SAM" id="Phobius"/>
    </source>
</evidence>
<comment type="subcellular location">
    <subcellularLocation>
        <location evidence="1">Membrane</location>
        <topology evidence="1">Multi-pass membrane protein</topology>
    </subcellularLocation>
</comment>
<feature type="transmembrane region" description="Helical" evidence="3">
    <location>
        <begin position="49"/>
        <end position="67"/>
    </location>
</feature>
<gene>
    <name evidence="5" type="ORF">LODBEIA_P53770</name>
</gene>
<dbReference type="InterPro" id="IPR020846">
    <property type="entry name" value="MFS_dom"/>
</dbReference>
<dbReference type="Gene3D" id="1.20.1250.20">
    <property type="entry name" value="MFS general substrate transporter like domains"/>
    <property type="match status" value="2"/>
</dbReference>
<evidence type="ECO:0000313" key="6">
    <source>
        <dbReference type="Proteomes" id="UP001497383"/>
    </source>
</evidence>
<feature type="region of interest" description="Disordered" evidence="2">
    <location>
        <begin position="224"/>
        <end position="243"/>
    </location>
</feature>
<keyword evidence="6" id="KW-1185">Reference proteome</keyword>
<name>A0ABP0ZSP4_9ASCO</name>
<dbReference type="GeneID" id="92210573"/>
<reference evidence="5 6" key="1">
    <citation type="submission" date="2024-03" db="EMBL/GenBank/DDBJ databases">
        <authorList>
            <person name="Brejova B."/>
        </authorList>
    </citation>
    <scope>NUCLEOTIDE SEQUENCE [LARGE SCALE GENOMIC DNA]</scope>
    <source>
        <strain evidence="5 6">CBS 14171</strain>
    </source>
</reference>
<feature type="transmembrane region" description="Helical" evidence="3">
    <location>
        <begin position="143"/>
        <end position="168"/>
    </location>
</feature>
<protein>
    <recommendedName>
        <fullName evidence="4">Major facilitator superfamily (MFS) profile domain-containing protein</fullName>
    </recommendedName>
</protein>
<keyword evidence="3" id="KW-0472">Membrane</keyword>
<feature type="compositionally biased region" description="Acidic residues" evidence="2">
    <location>
        <begin position="224"/>
        <end position="236"/>
    </location>
</feature>
<proteinExistence type="predicted"/>
<feature type="transmembrane region" description="Helical" evidence="3">
    <location>
        <begin position="256"/>
        <end position="279"/>
    </location>
</feature>
<dbReference type="Proteomes" id="UP001497383">
    <property type="component" value="Chromosome 7"/>
</dbReference>
<dbReference type="SUPFAM" id="SSF103473">
    <property type="entry name" value="MFS general substrate transporter"/>
    <property type="match status" value="1"/>
</dbReference>
<sequence length="443" mass="49031">MQILQTLSQTSLDVHILWTSVFLRMASYSLTNQVLTLFLKQCQISESQIGWFMTLTLVGDTVISYVLTWNADILGRRNIMIVGSLMMLVSGLVFATSTNFTVLLVAAILGVVSPSGDETGPFKTVEEASIAHLTPAGYRPEVFAIYGVFATTGAALGSLVCGFVVDYLHQQLEFELVRCYQVVFYVYAAVAMVKFAIMWCLSSKCEIYSDNSPVDETSTLIEGELQEEEEEEDEDEAPLKRGGHLSPQTRHYLSKLMVIFMLDSLGYGFMPSAWIVYYLKLTFKLSAAVLGTLFFVTNSLDAISLLPSAYLAKKWGPVKAMLFTQAPSAILFALITYCHSFPLVAILLVLYSPMSTMDVVPRQVLLTSIMPKQDITKVMGTVNIGKTMARCVGPIITGKLAEHNRLNLGFLINCVCLILADTVLAINFIHLDHEIIQTQRIDS</sequence>
<dbReference type="InterPro" id="IPR011701">
    <property type="entry name" value="MFS"/>
</dbReference>
<organism evidence="5 6">
    <name type="scientific">Lodderomyces beijingensis</name>
    <dbReference type="NCBI Taxonomy" id="1775926"/>
    <lineage>
        <taxon>Eukaryota</taxon>
        <taxon>Fungi</taxon>
        <taxon>Dikarya</taxon>
        <taxon>Ascomycota</taxon>
        <taxon>Saccharomycotina</taxon>
        <taxon>Pichiomycetes</taxon>
        <taxon>Debaryomycetaceae</taxon>
        <taxon>Candida/Lodderomyces clade</taxon>
        <taxon>Lodderomyces</taxon>
    </lineage>
</organism>
<evidence type="ECO:0000256" key="1">
    <source>
        <dbReference type="ARBA" id="ARBA00004141"/>
    </source>
</evidence>
<feature type="transmembrane region" description="Helical" evidence="3">
    <location>
        <begin position="285"/>
        <end position="308"/>
    </location>
</feature>
<evidence type="ECO:0000256" key="2">
    <source>
        <dbReference type="SAM" id="MobiDB-lite"/>
    </source>
</evidence>
<feature type="domain" description="Major facilitator superfamily (MFS) profile" evidence="4">
    <location>
        <begin position="13"/>
        <end position="433"/>
    </location>
</feature>
<feature type="transmembrane region" description="Helical" evidence="3">
    <location>
        <begin position="410"/>
        <end position="431"/>
    </location>
</feature>